<name>A0A0M2NZ84_STACC</name>
<dbReference type="Proteomes" id="UP000034455">
    <property type="component" value="Unassembled WGS sequence"/>
</dbReference>
<reference evidence="1 2" key="1">
    <citation type="submission" date="2015-03" db="EMBL/GenBank/DDBJ databases">
        <title>Genome Assembly of Staphylococcus cohnii subsp. cohnii strain G22B2.</title>
        <authorList>
            <person name="Nair G."/>
            <person name="Kaur G."/>
            <person name="Khatri I."/>
            <person name="Singh N.K."/>
            <person name="Sathyabama S."/>
            <person name="Maurya S.K."/>
            <person name="Subramanian S."/>
            <person name="Agrewala J.N."/>
            <person name="Mayilraj S."/>
        </authorList>
    </citation>
    <scope>NUCLEOTIDE SEQUENCE [LARGE SCALE GENOMIC DNA]</scope>
    <source>
        <strain evidence="1 2">G22B2</strain>
    </source>
</reference>
<dbReference type="GeneID" id="58098668"/>
<gene>
    <name evidence="1" type="ORF">UF66_0328</name>
</gene>
<sequence length="308" mass="36363">MESFLKPMLNTDSLIKKLTSLGIRFNIQDHEDAKHILSEKTYYFKLGYFRTNFPKKDGKYNIEFAYLSELASIDMRLRYLLITMCLDIEHIVKTEILNDVSLNPNEDGYTIMSDFYKSEEQKKRTFRNVMEKVSIESNGKTTKTKVPKPEFKKYYDNPPIWVCLELISYNQFNEFLQFYHSRINDAKYFLAVRCIGNVRKVRNVSAHNQPLLVHLNDPKLDSTNKLLIEESIKHFNLSYSQMKLLPVRNISAVFLLHKKYCHNNTITNLKDELISFKSQLNAHRNYFTTEKYLNMTISAINKIIDSYL</sequence>
<evidence type="ECO:0000313" key="2">
    <source>
        <dbReference type="Proteomes" id="UP000034455"/>
    </source>
</evidence>
<dbReference type="RefSeq" id="WP_019469845.1">
    <property type="nucleotide sequence ID" value="NZ_BKAS01000002.1"/>
</dbReference>
<dbReference type="InterPro" id="IPR011664">
    <property type="entry name" value="Abi_system_AbiD/AbiF-like"/>
</dbReference>
<evidence type="ECO:0000313" key="1">
    <source>
        <dbReference type="EMBL" id="KKI63839.1"/>
    </source>
</evidence>
<dbReference type="Pfam" id="PF07751">
    <property type="entry name" value="Abi_2"/>
    <property type="match status" value="1"/>
</dbReference>
<proteinExistence type="predicted"/>
<dbReference type="PATRIC" id="fig|74704.6.peg.337"/>
<organism evidence="1 2">
    <name type="scientific">Staphylococcus cohnii subsp. cohnii</name>
    <dbReference type="NCBI Taxonomy" id="74704"/>
    <lineage>
        <taxon>Bacteria</taxon>
        <taxon>Bacillati</taxon>
        <taxon>Bacillota</taxon>
        <taxon>Bacilli</taxon>
        <taxon>Bacillales</taxon>
        <taxon>Staphylococcaceae</taxon>
        <taxon>Staphylococcus</taxon>
        <taxon>Staphylococcus cohnii species complex</taxon>
    </lineage>
</organism>
<dbReference type="AlphaFoldDB" id="A0A0M2NZ84"/>
<protein>
    <recommendedName>
        <fullName evidence="3">Abi family protein</fullName>
    </recommendedName>
</protein>
<evidence type="ECO:0008006" key="3">
    <source>
        <dbReference type="Google" id="ProtNLM"/>
    </source>
</evidence>
<comment type="caution">
    <text evidence="1">The sequence shown here is derived from an EMBL/GenBank/DDBJ whole genome shotgun (WGS) entry which is preliminary data.</text>
</comment>
<dbReference type="EMBL" id="LAKJ01000012">
    <property type="protein sequence ID" value="KKI63839.1"/>
    <property type="molecule type" value="Genomic_DNA"/>
</dbReference>
<accession>A0A0M2NZ84</accession>